<dbReference type="Pfam" id="PF02902">
    <property type="entry name" value="Peptidase_C48"/>
    <property type="match status" value="1"/>
</dbReference>
<accession>A0AAD8HI66</accession>
<comment type="caution">
    <text evidence="5">The sequence shown here is derived from an EMBL/GenBank/DDBJ whole genome shotgun (WGS) entry which is preliminary data.</text>
</comment>
<comment type="similarity">
    <text evidence="1">Belongs to the peptidase C48 family.</text>
</comment>
<dbReference type="EMBL" id="JAUIZM010000008">
    <property type="protein sequence ID" value="KAK1367760.1"/>
    <property type="molecule type" value="Genomic_DNA"/>
</dbReference>
<evidence type="ECO:0000313" key="6">
    <source>
        <dbReference type="Proteomes" id="UP001237642"/>
    </source>
</evidence>
<keyword evidence="2" id="KW-0645">Protease</keyword>
<evidence type="ECO:0000256" key="1">
    <source>
        <dbReference type="ARBA" id="ARBA00005234"/>
    </source>
</evidence>
<evidence type="ECO:0000256" key="2">
    <source>
        <dbReference type="ARBA" id="ARBA00022670"/>
    </source>
</evidence>
<evidence type="ECO:0000259" key="4">
    <source>
        <dbReference type="Pfam" id="PF02902"/>
    </source>
</evidence>
<proteinExistence type="inferred from homology"/>
<dbReference type="Proteomes" id="UP001237642">
    <property type="component" value="Unassembled WGS sequence"/>
</dbReference>
<feature type="domain" description="Ubiquitin-like protease family profile" evidence="4">
    <location>
        <begin position="51"/>
        <end position="86"/>
    </location>
</feature>
<dbReference type="AlphaFoldDB" id="A0AAD8HI66"/>
<dbReference type="InterPro" id="IPR038765">
    <property type="entry name" value="Papain-like_cys_pep_sf"/>
</dbReference>
<keyword evidence="3" id="KW-0378">Hydrolase</keyword>
<keyword evidence="6" id="KW-1185">Reference proteome</keyword>
<evidence type="ECO:0000313" key="5">
    <source>
        <dbReference type="EMBL" id="KAK1367760.1"/>
    </source>
</evidence>
<dbReference type="GO" id="GO:0006508">
    <property type="term" value="P:proteolysis"/>
    <property type="evidence" value="ECO:0007669"/>
    <property type="project" value="UniProtKB-KW"/>
</dbReference>
<dbReference type="GO" id="GO:0008234">
    <property type="term" value="F:cysteine-type peptidase activity"/>
    <property type="evidence" value="ECO:0007669"/>
    <property type="project" value="InterPro"/>
</dbReference>
<sequence>MCSWYLSEVFLSKNPDLAAKFSFVSPHLVSHLVDSSDTNLAKCLLGHIDKEHLLLLPYNVSKHWVLVAINAKTYMIYYMDPARITNAINYKKCPKQALEDGIYCAYYVGCFIEDILCTGETTINVNFSYSPRLKTYPPNKMLRFQTNWAGYMYN</sequence>
<dbReference type="SUPFAM" id="SSF54001">
    <property type="entry name" value="Cysteine proteinases"/>
    <property type="match status" value="1"/>
</dbReference>
<reference evidence="5" key="2">
    <citation type="submission" date="2023-05" db="EMBL/GenBank/DDBJ databases">
        <authorList>
            <person name="Schelkunov M.I."/>
        </authorList>
    </citation>
    <scope>NUCLEOTIDE SEQUENCE</scope>
    <source>
        <strain evidence="5">Hsosn_3</strain>
        <tissue evidence="5">Leaf</tissue>
    </source>
</reference>
<protein>
    <recommendedName>
        <fullName evidence="4">Ubiquitin-like protease family profile domain-containing protein</fullName>
    </recommendedName>
</protein>
<dbReference type="Gene3D" id="3.40.395.10">
    <property type="entry name" value="Adenoviral Proteinase, Chain A"/>
    <property type="match status" value="1"/>
</dbReference>
<organism evidence="5 6">
    <name type="scientific">Heracleum sosnowskyi</name>
    <dbReference type="NCBI Taxonomy" id="360622"/>
    <lineage>
        <taxon>Eukaryota</taxon>
        <taxon>Viridiplantae</taxon>
        <taxon>Streptophyta</taxon>
        <taxon>Embryophyta</taxon>
        <taxon>Tracheophyta</taxon>
        <taxon>Spermatophyta</taxon>
        <taxon>Magnoliopsida</taxon>
        <taxon>eudicotyledons</taxon>
        <taxon>Gunneridae</taxon>
        <taxon>Pentapetalae</taxon>
        <taxon>asterids</taxon>
        <taxon>campanulids</taxon>
        <taxon>Apiales</taxon>
        <taxon>Apiaceae</taxon>
        <taxon>Apioideae</taxon>
        <taxon>apioid superclade</taxon>
        <taxon>Tordylieae</taxon>
        <taxon>Tordyliinae</taxon>
        <taxon>Heracleum</taxon>
    </lineage>
</organism>
<gene>
    <name evidence="5" type="ORF">POM88_033852</name>
</gene>
<evidence type="ECO:0000256" key="3">
    <source>
        <dbReference type="ARBA" id="ARBA00022801"/>
    </source>
</evidence>
<name>A0AAD8HI66_9APIA</name>
<reference evidence="5" key="1">
    <citation type="submission" date="2023-02" db="EMBL/GenBank/DDBJ databases">
        <title>Genome of toxic invasive species Heracleum sosnowskyi carries increased number of genes despite the absence of recent whole-genome duplications.</title>
        <authorList>
            <person name="Schelkunov M."/>
            <person name="Shtratnikova V."/>
            <person name="Makarenko M."/>
            <person name="Klepikova A."/>
            <person name="Omelchenko D."/>
            <person name="Novikova G."/>
            <person name="Obukhova E."/>
            <person name="Bogdanov V."/>
            <person name="Penin A."/>
            <person name="Logacheva M."/>
        </authorList>
    </citation>
    <scope>NUCLEOTIDE SEQUENCE</scope>
    <source>
        <strain evidence="5">Hsosn_3</strain>
        <tissue evidence="5">Leaf</tissue>
    </source>
</reference>
<dbReference type="InterPro" id="IPR003653">
    <property type="entry name" value="Peptidase_C48_C"/>
</dbReference>